<feature type="compositionally biased region" description="Polar residues" evidence="2">
    <location>
        <begin position="139"/>
        <end position="149"/>
    </location>
</feature>
<keyword evidence="3" id="KW-0238">DNA-binding</keyword>
<protein>
    <submittedName>
        <fullName evidence="3">YbaB/EbfC DNA-binding family protein</fullName>
    </submittedName>
</protein>
<dbReference type="EMBL" id="PDJK01000002">
    <property type="protein sequence ID" value="PFG47113.1"/>
    <property type="molecule type" value="Genomic_DNA"/>
</dbReference>
<proteinExistence type="predicted"/>
<reference evidence="3 4" key="1">
    <citation type="submission" date="2017-10" db="EMBL/GenBank/DDBJ databases">
        <title>Sequencing the genomes of 1000 actinobacteria strains.</title>
        <authorList>
            <person name="Klenk H.-P."/>
        </authorList>
    </citation>
    <scope>NUCLEOTIDE SEQUENCE [LARGE SCALE GENOMIC DNA]</scope>
    <source>
        <strain evidence="3 4">DSM 46092</strain>
    </source>
</reference>
<evidence type="ECO:0000256" key="1">
    <source>
        <dbReference type="SAM" id="Coils"/>
    </source>
</evidence>
<dbReference type="Proteomes" id="UP000243542">
    <property type="component" value="Unassembled WGS sequence"/>
</dbReference>
<dbReference type="GO" id="GO:0003677">
    <property type="term" value="F:DNA binding"/>
    <property type="evidence" value="ECO:0007669"/>
    <property type="project" value="UniProtKB-KW"/>
</dbReference>
<evidence type="ECO:0000313" key="3">
    <source>
        <dbReference type="EMBL" id="PFG47113.1"/>
    </source>
</evidence>
<dbReference type="Gene3D" id="3.30.1310.10">
    <property type="entry name" value="Nucleoid-associated protein YbaB-like domain"/>
    <property type="match status" value="1"/>
</dbReference>
<gene>
    <name evidence="3" type="ORF">ATK36_2132</name>
</gene>
<dbReference type="InterPro" id="IPR004401">
    <property type="entry name" value="YbaB/EbfC"/>
</dbReference>
<dbReference type="AlphaFoldDB" id="A0A2A9F820"/>
<feature type="region of interest" description="Disordered" evidence="2">
    <location>
        <begin position="109"/>
        <end position="149"/>
    </location>
</feature>
<dbReference type="Pfam" id="PF02575">
    <property type="entry name" value="YbaB_DNA_bd"/>
    <property type="match status" value="1"/>
</dbReference>
<name>A0A2A9F820_9PSEU</name>
<dbReference type="SUPFAM" id="SSF82607">
    <property type="entry name" value="YbaB-like"/>
    <property type="match status" value="1"/>
</dbReference>
<comment type="caution">
    <text evidence="3">The sequence shown here is derived from an EMBL/GenBank/DDBJ whole genome shotgun (WGS) entry which is preliminary data.</text>
</comment>
<keyword evidence="1" id="KW-0175">Coiled coil</keyword>
<keyword evidence="4" id="KW-1185">Reference proteome</keyword>
<organism evidence="3 4">
    <name type="scientific">Amycolatopsis sulphurea</name>
    <dbReference type="NCBI Taxonomy" id="76022"/>
    <lineage>
        <taxon>Bacteria</taxon>
        <taxon>Bacillati</taxon>
        <taxon>Actinomycetota</taxon>
        <taxon>Actinomycetes</taxon>
        <taxon>Pseudonocardiales</taxon>
        <taxon>Pseudonocardiaceae</taxon>
        <taxon>Amycolatopsis</taxon>
    </lineage>
</organism>
<dbReference type="InterPro" id="IPR036894">
    <property type="entry name" value="YbaB-like_sf"/>
</dbReference>
<accession>A0A2A9F820</accession>
<evidence type="ECO:0000313" key="4">
    <source>
        <dbReference type="Proteomes" id="UP000243542"/>
    </source>
</evidence>
<evidence type="ECO:0000256" key="2">
    <source>
        <dbReference type="SAM" id="MobiDB-lite"/>
    </source>
</evidence>
<sequence>MVSEDWLADFQHQIEELQAKSLVLQEKLATAEGAATSPDGLITVRVSPNGAMRALRIDDRALRSRGGAARLTAAIMQTYGRAQRQVSRDLAEALEPLAGDSEMMDVVRSFLPPPEEDPAAGPTSGTDPGSPLPPGIVVSSRTTAPGSPS</sequence>
<feature type="coiled-coil region" evidence="1">
    <location>
        <begin position="7"/>
        <end position="34"/>
    </location>
</feature>